<evidence type="ECO:0000256" key="3">
    <source>
        <dbReference type="ARBA" id="ARBA00007739"/>
    </source>
</evidence>
<dbReference type="GO" id="GO:0008360">
    <property type="term" value="P:regulation of cell shape"/>
    <property type="evidence" value="ECO:0007669"/>
    <property type="project" value="UniProtKB-KW"/>
</dbReference>
<evidence type="ECO:0000256" key="10">
    <source>
        <dbReference type="ARBA" id="ARBA00022984"/>
    </source>
</evidence>
<keyword evidence="6" id="KW-0328">Glycosyltransferase</keyword>
<dbReference type="InterPro" id="IPR012338">
    <property type="entry name" value="Beta-lactam/transpept-like"/>
</dbReference>
<evidence type="ECO:0000256" key="11">
    <source>
        <dbReference type="ARBA" id="ARBA00023268"/>
    </source>
</evidence>
<dbReference type="Gene3D" id="3.40.710.10">
    <property type="entry name" value="DD-peptidase/beta-lactamase superfamily"/>
    <property type="match status" value="1"/>
</dbReference>
<name>A0A933KZS0_9HYPH</name>
<dbReference type="NCBIfam" id="TIGR02074">
    <property type="entry name" value="PBP_1a_fam"/>
    <property type="match status" value="1"/>
</dbReference>
<evidence type="ECO:0000313" key="19">
    <source>
        <dbReference type="EMBL" id="MBI4920118.1"/>
    </source>
</evidence>
<accession>A0A933KZS0</accession>
<dbReference type="Pfam" id="PF00912">
    <property type="entry name" value="Transgly"/>
    <property type="match status" value="1"/>
</dbReference>
<keyword evidence="7" id="KW-0808">Transferase</keyword>
<evidence type="ECO:0000313" key="20">
    <source>
        <dbReference type="Proteomes" id="UP000782610"/>
    </source>
</evidence>
<evidence type="ECO:0000256" key="15">
    <source>
        <dbReference type="SAM" id="MobiDB-lite"/>
    </source>
</evidence>
<dbReference type="InterPro" id="IPR023346">
    <property type="entry name" value="Lysozyme-like_dom_sf"/>
</dbReference>
<dbReference type="GO" id="GO:0009002">
    <property type="term" value="F:serine-type D-Ala-D-Ala carboxypeptidase activity"/>
    <property type="evidence" value="ECO:0007669"/>
    <property type="project" value="UniProtKB-EC"/>
</dbReference>
<keyword evidence="16" id="KW-0472">Membrane</keyword>
<keyword evidence="9" id="KW-0133">Cell shape</keyword>
<feature type="domain" description="Penicillin-binding protein transpeptidase" evidence="17">
    <location>
        <begin position="402"/>
        <end position="665"/>
    </location>
</feature>
<comment type="pathway">
    <text evidence="1">Cell wall biogenesis; peptidoglycan biosynthesis.</text>
</comment>
<proteinExistence type="inferred from homology"/>
<evidence type="ECO:0000256" key="13">
    <source>
        <dbReference type="ARBA" id="ARBA00034000"/>
    </source>
</evidence>
<keyword evidence="4" id="KW-0121">Carboxypeptidase</keyword>
<keyword evidence="12" id="KW-0961">Cell wall biogenesis/degradation</keyword>
<comment type="caution">
    <text evidence="19">The sequence shown here is derived from an EMBL/GenBank/DDBJ whole genome shotgun (WGS) entry which is preliminary data.</text>
</comment>
<dbReference type="PANTHER" id="PTHR32282">
    <property type="entry name" value="BINDING PROTEIN TRANSPEPTIDASE, PUTATIVE-RELATED"/>
    <property type="match status" value="1"/>
</dbReference>
<evidence type="ECO:0000256" key="6">
    <source>
        <dbReference type="ARBA" id="ARBA00022676"/>
    </source>
</evidence>
<dbReference type="InterPro" id="IPR001460">
    <property type="entry name" value="PCN-bd_Tpept"/>
</dbReference>
<keyword evidence="10" id="KW-0573">Peptidoglycan synthesis</keyword>
<dbReference type="Pfam" id="PF00905">
    <property type="entry name" value="Transpeptidase"/>
    <property type="match status" value="1"/>
</dbReference>
<evidence type="ECO:0000256" key="1">
    <source>
        <dbReference type="ARBA" id="ARBA00004752"/>
    </source>
</evidence>
<dbReference type="GO" id="GO:0009252">
    <property type="term" value="P:peptidoglycan biosynthetic process"/>
    <property type="evidence" value="ECO:0007669"/>
    <property type="project" value="UniProtKB-KW"/>
</dbReference>
<dbReference type="GO" id="GO:0030288">
    <property type="term" value="C:outer membrane-bounded periplasmic space"/>
    <property type="evidence" value="ECO:0007669"/>
    <property type="project" value="TreeGrafter"/>
</dbReference>
<comment type="similarity">
    <text evidence="3">In the N-terminal section; belongs to the glycosyltransferase 51 family.</text>
</comment>
<dbReference type="Gene3D" id="1.10.3810.10">
    <property type="entry name" value="Biosynthetic peptidoglycan transglycosylase-like"/>
    <property type="match status" value="1"/>
</dbReference>
<dbReference type="GO" id="GO:0008955">
    <property type="term" value="F:peptidoglycan glycosyltransferase activity"/>
    <property type="evidence" value="ECO:0007669"/>
    <property type="project" value="UniProtKB-EC"/>
</dbReference>
<dbReference type="AlphaFoldDB" id="A0A933KZS0"/>
<comment type="similarity">
    <text evidence="2">In the C-terminal section; belongs to the transpeptidase family.</text>
</comment>
<dbReference type="FunFam" id="1.10.3810.10:FF:000001">
    <property type="entry name" value="Penicillin-binding protein 1A"/>
    <property type="match status" value="1"/>
</dbReference>
<feature type="compositionally biased region" description="Basic residues" evidence="15">
    <location>
        <begin position="30"/>
        <end position="43"/>
    </location>
</feature>
<dbReference type="InterPro" id="IPR036950">
    <property type="entry name" value="PBP_transglycosylase"/>
</dbReference>
<feature type="region of interest" description="Disordered" evidence="15">
    <location>
        <begin position="699"/>
        <end position="729"/>
    </location>
</feature>
<dbReference type="SUPFAM" id="SSF56601">
    <property type="entry name" value="beta-lactamase/transpeptidase-like"/>
    <property type="match status" value="1"/>
</dbReference>
<evidence type="ECO:0000256" key="4">
    <source>
        <dbReference type="ARBA" id="ARBA00022645"/>
    </source>
</evidence>
<gene>
    <name evidence="19" type="ORF">HY834_00070</name>
</gene>
<comment type="catalytic activity">
    <reaction evidence="13">
        <text>Preferential cleavage: (Ac)2-L-Lys-D-Ala-|-D-Ala. Also transpeptidation of peptidyl-alanyl moieties that are N-acyl substituents of D-alanine.</text>
        <dbReference type="EC" id="3.4.16.4"/>
    </reaction>
</comment>
<feature type="domain" description="Glycosyl transferase family 51" evidence="18">
    <location>
        <begin position="143"/>
        <end position="316"/>
    </location>
</feature>
<evidence type="ECO:0000256" key="16">
    <source>
        <dbReference type="SAM" id="Phobius"/>
    </source>
</evidence>
<evidence type="ECO:0000256" key="7">
    <source>
        <dbReference type="ARBA" id="ARBA00022679"/>
    </source>
</evidence>
<evidence type="ECO:0000259" key="18">
    <source>
        <dbReference type="Pfam" id="PF00912"/>
    </source>
</evidence>
<dbReference type="InterPro" id="IPR001264">
    <property type="entry name" value="Glyco_trans_51"/>
</dbReference>
<dbReference type="Proteomes" id="UP000782610">
    <property type="component" value="Unassembled WGS sequence"/>
</dbReference>
<feature type="transmembrane region" description="Helical" evidence="16">
    <location>
        <begin position="94"/>
        <end position="117"/>
    </location>
</feature>
<comment type="catalytic activity">
    <reaction evidence="14">
        <text>[GlcNAc-(1-&gt;4)-Mur2Ac(oyl-L-Ala-gamma-D-Glu-L-Lys-D-Ala-D-Ala)](n)-di-trans,octa-cis-undecaprenyl diphosphate + beta-D-GlcNAc-(1-&gt;4)-Mur2Ac(oyl-L-Ala-gamma-D-Glu-L-Lys-D-Ala-D-Ala)-di-trans,octa-cis-undecaprenyl diphosphate = [GlcNAc-(1-&gt;4)-Mur2Ac(oyl-L-Ala-gamma-D-Glu-L-Lys-D-Ala-D-Ala)](n+1)-di-trans,octa-cis-undecaprenyl diphosphate + di-trans,octa-cis-undecaprenyl diphosphate + H(+)</text>
        <dbReference type="Rhea" id="RHEA:23708"/>
        <dbReference type="Rhea" id="RHEA-COMP:9602"/>
        <dbReference type="Rhea" id="RHEA-COMP:9603"/>
        <dbReference type="ChEBI" id="CHEBI:15378"/>
        <dbReference type="ChEBI" id="CHEBI:58405"/>
        <dbReference type="ChEBI" id="CHEBI:60033"/>
        <dbReference type="ChEBI" id="CHEBI:78435"/>
        <dbReference type="EC" id="2.4.99.28"/>
    </reaction>
</comment>
<dbReference type="SUPFAM" id="SSF53955">
    <property type="entry name" value="Lysozyme-like"/>
    <property type="match status" value="1"/>
</dbReference>
<dbReference type="GO" id="GO:0008658">
    <property type="term" value="F:penicillin binding"/>
    <property type="evidence" value="ECO:0007669"/>
    <property type="project" value="InterPro"/>
</dbReference>
<sequence>MAARKKNAGALFMDFQISPDDRIGGGSAKTRGKAKPPAKSRKPAKAERVEPGFGGYFSGEDEPPRRGRARKAKRSTGGKREKRPFSLWRLIGKLFYWLTTLAVVGAIAGAGVVYYYWMQMPPVTTWAVPERPANIRVVAADGQLISNRGKSGGEAVSAQELPAYVPAAFVAIEDRRFYQHFGIDVLGLASVAIESVKAGGVTRGASTITQQVAKNLFLTPKQDLERKVQEALLAVWLEHNYSKDQILELYLNRVNFGHEKYGIEAAAQFYFGKSARNISLSEAAMLAGSLQAPSRLNPKGNPALVEARQKLVLQAMAKEGYISQAEAKAATIDPGQTVRTKVAGSESYVADWVEGLVTAYIGDIKEDVVVYTTINWDLQKEAEFLIREAVTEQGPNYHFTQGALVALDADGAVRAVVGGADYATSQYNRAVTSRRQPGSTFKPFVYMAAMEKGFTPDTLAEDAPININGWAPENADGKYMGTITLREGLAYSRNTIAAQLAWNVGPDKVVEAAQRMGISSPLMAVPSIALGTQEVSLLELTAGYAPFANGGNGVIANVVTRIETADGKVLYDAVPAGPGQVVSPTVVGEMNDMLSTALDIGTGKHAHLTGWQIGGKTGTSQKARDALFVGYTSRMVTGVWLGNDDDEPTSLAGGTVPTQIWSDFMAKAHEGLPDANSAAVPAADLLPADPLAEIAADGSQPVAGGAQPGIDASQQPSAEPAPRSPTTIGDILAGIFGGG</sequence>
<evidence type="ECO:0000256" key="12">
    <source>
        <dbReference type="ARBA" id="ARBA00023316"/>
    </source>
</evidence>
<protein>
    <submittedName>
        <fullName evidence="19">PBP1A family penicillin-binding protein</fullName>
    </submittedName>
</protein>
<keyword evidence="5" id="KW-0645">Protease</keyword>
<keyword evidence="16" id="KW-0812">Transmembrane</keyword>
<dbReference type="GO" id="GO:0006508">
    <property type="term" value="P:proteolysis"/>
    <property type="evidence" value="ECO:0007669"/>
    <property type="project" value="UniProtKB-KW"/>
</dbReference>
<evidence type="ECO:0000256" key="14">
    <source>
        <dbReference type="ARBA" id="ARBA00049902"/>
    </source>
</evidence>
<feature type="compositionally biased region" description="Basic residues" evidence="15">
    <location>
        <begin position="66"/>
        <end position="78"/>
    </location>
</feature>
<dbReference type="GO" id="GO:0071555">
    <property type="term" value="P:cell wall organization"/>
    <property type="evidence" value="ECO:0007669"/>
    <property type="project" value="UniProtKB-KW"/>
</dbReference>
<feature type="region of interest" description="Disordered" evidence="15">
    <location>
        <begin position="17"/>
        <end position="78"/>
    </location>
</feature>
<organism evidence="19 20">
    <name type="scientific">Devosia nanyangense</name>
    <dbReference type="NCBI Taxonomy" id="1228055"/>
    <lineage>
        <taxon>Bacteria</taxon>
        <taxon>Pseudomonadati</taxon>
        <taxon>Pseudomonadota</taxon>
        <taxon>Alphaproteobacteria</taxon>
        <taxon>Hyphomicrobiales</taxon>
        <taxon>Devosiaceae</taxon>
        <taxon>Devosia</taxon>
    </lineage>
</organism>
<reference evidence="19" key="1">
    <citation type="submission" date="2020-07" db="EMBL/GenBank/DDBJ databases">
        <title>Huge and variable diversity of episymbiotic CPR bacteria and DPANN archaea in groundwater ecosystems.</title>
        <authorList>
            <person name="He C.Y."/>
            <person name="Keren R."/>
            <person name="Whittaker M."/>
            <person name="Farag I.F."/>
            <person name="Doudna J."/>
            <person name="Cate J.H.D."/>
            <person name="Banfield J.F."/>
        </authorList>
    </citation>
    <scope>NUCLEOTIDE SEQUENCE</scope>
    <source>
        <strain evidence="19">NC_groundwater_1586_Pr3_B-0.1um_66_15</strain>
    </source>
</reference>
<evidence type="ECO:0000256" key="8">
    <source>
        <dbReference type="ARBA" id="ARBA00022801"/>
    </source>
</evidence>
<keyword evidence="11" id="KW-0511">Multifunctional enzyme</keyword>
<evidence type="ECO:0000256" key="5">
    <source>
        <dbReference type="ARBA" id="ARBA00022670"/>
    </source>
</evidence>
<evidence type="ECO:0000259" key="17">
    <source>
        <dbReference type="Pfam" id="PF00905"/>
    </source>
</evidence>
<dbReference type="InterPro" id="IPR050396">
    <property type="entry name" value="Glycosyltr_51/Transpeptidase"/>
</dbReference>
<evidence type="ECO:0000256" key="2">
    <source>
        <dbReference type="ARBA" id="ARBA00007090"/>
    </source>
</evidence>
<dbReference type="EMBL" id="JACRAF010000001">
    <property type="protein sequence ID" value="MBI4920118.1"/>
    <property type="molecule type" value="Genomic_DNA"/>
</dbReference>
<evidence type="ECO:0000256" key="9">
    <source>
        <dbReference type="ARBA" id="ARBA00022960"/>
    </source>
</evidence>
<dbReference type="PANTHER" id="PTHR32282:SF33">
    <property type="entry name" value="PEPTIDOGLYCAN GLYCOSYLTRANSFERASE"/>
    <property type="match status" value="1"/>
</dbReference>
<keyword evidence="8" id="KW-0378">Hydrolase</keyword>
<keyword evidence="16" id="KW-1133">Transmembrane helix</keyword>